<proteinExistence type="predicted"/>
<gene>
    <name evidence="2" type="ORF">NDU88_006700</name>
</gene>
<sequence>MPAARSANMSVIRLIFRPRPHPHPPPLTASQLCQSLCLVPRPIPLSASVGVAGPPALRRPASSATTSREGPRAAGSAHRAYPSGLALDRTSSHLRSAPLGRSWSRHRPSLCFLYRPIQLSSS</sequence>
<name>A0AAV7X4T0_PLEWA</name>
<evidence type="ECO:0000256" key="1">
    <source>
        <dbReference type="SAM" id="MobiDB-lite"/>
    </source>
</evidence>
<reference evidence="2" key="1">
    <citation type="journal article" date="2022" name="bioRxiv">
        <title>Sequencing and chromosome-scale assembly of the giantPleurodeles waltlgenome.</title>
        <authorList>
            <person name="Brown T."/>
            <person name="Elewa A."/>
            <person name="Iarovenko S."/>
            <person name="Subramanian E."/>
            <person name="Araus A.J."/>
            <person name="Petzold A."/>
            <person name="Susuki M."/>
            <person name="Suzuki K.-i.T."/>
            <person name="Hayashi T."/>
            <person name="Toyoda A."/>
            <person name="Oliveira C."/>
            <person name="Osipova E."/>
            <person name="Leigh N.D."/>
            <person name="Simon A."/>
            <person name="Yun M.H."/>
        </authorList>
    </citation>
    <scope>NUCLEOTIDE SEQUENCE</scope>
    <source>
        <strain evidence="2">20211129_DDA</strain>
        <tissue evidence="2">Liver</tissue>
    </source>
</reference>
<evidence type="ECO:0000313" key="3">
    <source>
        <dbReference type="Proteomes" id="UP001066276"/>
    </source>
</evidence>
<feature type="region of interest" description="Disordered" evidence="1">
    <location>
        <begin position="49"/>
        <end position="89"/>
    </location>
</feature>
<accession>A0AAV7X4T0</accession>
<protein>
    <submittedName>
        <fullName evidence="2">Uncharacterized protein</fullName>
    </submittedName>
</protein>
<keyword evidence="3" id="KW-1185">Reference proteome</keyword>
<dbReference type="AlphaFoldDB" id="A0AAV7X4T0"/>
<organism evidence="2 3">
    <name type="scientific">Pleurodeles waltl</name>
    <name type="common">Iberian ribbed newt</name>
    <dbReference type="NCBI Taxonomy" id="8319"/>
    <lineage>
        <taxon>Eukaryota</taxon>
        <taxon>Metazoa</taxon>
        <taxon>Chordata</taxon>
        <taxon>Craniata</taxon>
        <taxon>Vertebrata</taxon>
        <taxon>Euteleostomi</taxon>
        <taxon>Amphibia</taxon>
        <taxon>Batrachia</taxon>
        <taxon>Caudata</taxon>
        <taxon>Salamandroidea</taxon>
        <taxon>Salamandridae</taxon>
        <taxon>Pleurodelinae</taxon>
        <taxon>Pleurodeles</taxon>
    </lineage>
</organism>
<comment type="caution">
    <text evidence="2">The sequence shown here is derived from an EMBL/GenBank/DDBJ whole genome shotgun (WGS) entry which is preliminary data.</text>
</comment>
<evidence type="ECO:0000313" key="2">
    <source>
        <dbReference type="EMBL" id="KAJ1219129.1"/>
    </source>
</evidence>
<dbReference type="Proteomes" id="UP001066276">
    <property type="component" value="Chromosome 1_1"/>
</dbReference>
<dbReference type="EMBL" id="JANPWB010000001">
    <property type="protein sequence ID" value="KAJ1219129.1"/>
    <property type="molecule type" value="Genomic_DNA"/>
</dbReference>